<evidence type="ECO:0000256" key="1">
    <source>
        <dbReference type="ARBA" id="ARBA00004141"/>
    </source>
</evidence>
<dbReference type="InterPro" id="IPR023298">
    <property type="entry name" value="ATPase_P-typ_TM_dom_sf"/>
</dbReference>
<name>A0A7J6KUQ9_PEROL</name>
<dbReference type="GO" id="GO:0015662">
    <property type="term" value="F:P-type ion transporter activity"/>
    <property type="evidence" value="ECO:0007669"/>
    <property type="project" value="TreeGrafter"/>
</dbReference>
<dbReference type="InterPro" id="IPR006544">
    <property type="entry name" value="P-type_TPase_V"/>
</dbReference>
<dbReference type="PANTHER" id="PTHR45630">
    <property type="entry name" value="CATION-TRANSPORTING ATPASE-RELATED"/>
    <property type="match status" value="1"/>
</dbReference>
<keyword evidence="3" id="KW-0547">Nucleotide-binding</keyword>
<feature type="domain" description="P-type ATPase A" evidence="8">
    <location>
        <begin position="256"/>
        <end position="307"/>
    </location>
</feature>
<feature type="transmembrane region" description="Helical" evidence="7">
    <location>
        <begin position="217"/>
        <end position="235"/>
    </location>
</feature>
<accession>A0A7J6KUQ9</accession>
<keyword evidence="7" id="KW-1133">Transmembrane helix</keyword>
<evidence type="ECO:0000256" key="4">
    <source>
        <dbReference type="ARBA" id="ARBA00022840"/>
    </source>
</evidence>
<evidence type="ECO:0000313" key="10">
    <source>
        <dbReference type="EMBL" id="KAF4651055.1"/>
    </source>
</evidence>
<dbReference type="GO" id="GO:0006874">
    <property type="term" value="P:intracellular calcium ion homeostasis"/>
    <property type="evidence" value="ECO:0007669"/>
    <property type="project" value="TreeGrafter"/>
</dbReference>
<proteinExistence type="predicted"/>
<evidence type="ECO:0000256" key="7">
    <source>
        <dbReference type="SAM" id="Phobius"/>
    </source>
</evidence>
<comment type="subcellular location">
    <subcellularLocation>
        <location evidence="1">Membrane</location>
        <topology evidence="1">Multi-pass membrane protein</topology>
    </subcellularLocation>
</comment>
<gene>
    <name evidence="10" type="primary">UNK-2_2</name>
    <name evidence="10" type="ORF">FOL46_000576</name>
</gene>
<sequence>MSDPDDLGDLDSSTEPQKWRKRHFIFYKERSLLYRLDGPLWLILHAWLMTSVEIRDDGELEHFVPLVLSGLAHLLLHLMGHWSVAARCLIAFTRLPSYTSEVTYVKVVTSEKSLLCPIQRRNGDQVWIDYQRKKLLLDPKDGTFHRPKYPVDHTLDFYSSSRGLSEEEIAKAEGTYFDNTLNLPVPKFQELLLQHVTAPFFVFQMICGLLWLFDDYWYYSLMTIILLVMLEIMTIKRRIRDMSEIRSIKPPIYELAVLREGRWTFIPSSRLLPGDIVCVTTSNPVVPADMLILAGSSAVVNESMLTGGG</sequence>
<keyword evidence="7" id="KW-0472">Membrane</keyword>
<dbReference type="GO" id="GO:0005789">
    <property type="term" value="C:endoplasmic reticulum membrane"/>
    <property type="evidence" value="ECO:0007669"/>
    <property type="project" value="TreeGrafter"/>
</dbReference>
<evidence type="ECO:0000256" key="2">
    <source>
        <dbReference type="ARBA" id="ARBA00022723"/>
    </source>
</evidence>
<dbReference type="Gene3D" id="2.70.150.10">
    <property type="entry name" value="Calcium-transporting ATPase, cytoplasmic transduction domain A"/>
    <property type="match status" value="1"/>
</dbReference>
<evidence type="ECO:0000259" key="9">
    <source>
        <dbReference type="Pfam" id="PF23143"/>
    </source>
</evidence>
<evidence type="ECO:0000259" key="8">
    <source>
        <dbReference type="Pfam" id="PF00122"/>
    </source>
</evidence>
<comment type="caution">
    <text evidence="10">The sequence shown here is derived from an EMBL/GenBank/DDBJ whole genome shotgun (WGS) entry which is preliminary data.</text>
</comment>
<dbReference type="GO" id="GO:0019829">
    <property type="term" value="F:ATPase-coupled monoatomic cation transmembrane transporter activity"/>
    <property type="evidence" value="ECO:0007669"/>
    <property type="project" value="TreeGrafter"/>
</dbReference>
<protein>
    <submittedName>
        <fullName evidence="10">Cation-transporting atpase</fullName>
    </submittedName>
</protein>
<organism evidence="10 11">
    <name type="scientific">Perkinsus olseni</name>
    <name type="common">Perkinsus atlanticus</name>
    <dbReference type="NCBI Taxonomy" id="32597"/>
    <lineage>
        <taxon>Eukaryota</taxon>
        <taxon>Sar</taxon>
        <taxon>Alveolata</taxon>
        <taxon>Perkinsozoa</taxon>
        <taxon>Perkinsea</taxon>
        <taxon>Perkinsida</taxon>
        <taxon>Perkinsidae</taxon>
        <taxon>Perkinsus</taxon>
    </lineage>
</organism>
<keyword evidence="6" id="KW-1278">Translocase</keyword>
<evidence type="ECO:0000256" key="5">
    <source>
        <dbReference type="ARBA" id="ARBA00022842"/>
    </source>
</evidence>
<dbReference type="PANTHER" id="PTHR45630:SF7">
    <property type="entry name" value="ENDOPLASMIC RETICULUM TRANSMEMBRANE HELIX TRANSLOCASE"/>
    <property type="match status" value="1"/>
</dbReference>
<dbReference type="GO" id="GO:0005524">
    <property type="term" value="F:ATP binding"/>
    <property type="evidence" value="ECO:0007669"/>
    <property type="project" value="UniProtKB-KW"/>
</dbReference>
<dbReference type="SUPFAM" id="SSF81665">
    <property type="entry name" value="Calcium ATPase, transmembrane domain M"/>
    <property type="match status" value="1"/>
</dbReference>
<dbReference type="InterPro" id="IPR057255">
    <property type="entry name" value="2TM_P5A-ATPase"/>
</dbReference>
<dbReference type="AlphaFoldDB" id="A0A7J6KUQ9"/>
<keyword evidence="4" id="KW-0067">ATP-binding</keyword>
<dbReference type="Pfam" id="PF00122">
    <property type="entry name" value="E1-E2_ATPase"/>
    <property type="match status" value="1"/>
</dbReference>
<dbReference type="GO" id="GO:0046872">
    <property type="term" value="F:metal ion binding"/>
    <property type="evidence" value="ECO:0007669"/>
    <property type="project" value="UniProtKB-KW"/>
</dbReference>
<dbReference type="Pfam" id="PF23143">
    <property type="entry name" value="2TM_P5A-ATPase"/>
    <property type="match status" value="1"/>
</dbReference>
<dbReference type="SUPFAM" id="SSF81653">
    <property type="entry name" value="Calcium ATPase, transduction domain A"/>
    <property type="match status" value="1"/>
</dbReference>
<evidence type="ECO:0000256" key="3">
    <source>
        <dbReference type="ARBA" id="ARBA00022741"/>
    </source>
</evidence>
<feature type="domain" description="P5A-ATPase transmembrane helical hairpin" evidence="9">
    <location>
        <begin position="40"/>
        <end position="94"/>
    </location>
</feature>
<evidence type="ECO:0000313" key="11">
    <source>
        <dbReference type="Proteomes" id="UP000572268"/>
    </source>
</evidence>
<keyword evidence="2" id="KW-0479">Metal-binding</keyword>
<dbReference type="EMBL" id="JABANN010001122">
    <property type="protein sequence ID" value="KAF4651055.1"/>
    <property type="molecule type" value="Genomic_DNA"/>
</dbReference>
<dbReference type="Proteomes" id="UP000572268">
    <property type="component" value="Unassembled WGS sequence"/>
</dbReference>
<reference evidence="10 11" key="1">
    <citation type="submission" date="2020-04" db="EMBL/GenBank/DDBJ databases">
        <title>Perkinsus olseni comparative genomics.</title>
        <authorList>
            <person name="Bogema D.R."/>
        </authorList>
    </citation>
    <scope>NUCLEOTIDE SEQUENCE [LARGE SCALE GENOMIC DNA]</scope>
    <source>
        <strain evidence="10">ATCC PRA-31</strain>
    </source>
</reference>
<keyword evidence="5" id="KW-0460">Magnesium</keyword>
<feature type="transmembrane region" description="Helical" evidence="7">
    <location>
        <begin position="62"/>
        <end position="84"/>
    </location>
</feature>
<dbReference type="InterPro" id="IPR059000">
    <property type="entry name" value="ATPase_P-type_domA"/>
</dbReference>
<feature type="transmembrane region" description="Helical" evidence="7">
    <location>
        <begin position="191"/>
        <end position="211"/>
    </location>
</feature>
<dbReference type="InterPro" id="IPR008250">
    <property type="entry name" value="ATPase_P-typ_transduc_dom_A_sf"/>
</dbReference>
<evidence type="ECO:0000256" key="6">
    <source>
        <dbReference type="ARBA" id="ARBA00022967"/>
    </source>
</evidence>
<keyword evidence="7" id="KW-0812">Transmembrane</keyword>